<dbReference type="RefSeq" id="WP_071235208.1">
    <property type="nucleotide sequence ID" value="NZ_CP174457.1"/>
</dbReference>
<reference evidence="5 6" key="1">
    <citation type="submission" date="2016-09" db="EMBL/GenBank/DDBJ databases">
        <title>Isolation, identification and antibiotic sensitivity analysis of bacterial pathogen from juvenile Hippocampus erectus with tail-rotted disease.</title>
        <authorList>
            <person name="Yang Q."/>
        </authorList>
    </citation>
    <scope>NUCLEOTIDE SEQUENCE [LARGE SCALE GENOMIC DNA]</scope>
    <source>
        <strain evidence="5 6">HM-10</strain>
    </source>
</reference>
<feature type="domain" description="HTH marR-type" evidence="4">
    <location>
        <begin position="9"/>
        <end position="139"/>
    </location>
</feature>
<evidence type="ECO:0000313" key="5">
    <source>
        <dbReference type="EMBL" id="OHY89226.1"/>
    </source>
</evidence>
<dbReference type="Gene3D" id="1.10.10.10">
    <property type="entry name" value="Winged helix-like DNA-binding domain superfamily/Winged helix DNA-binding domain"/>
    <property type="match status" value="1"/>
</dbReference>
<dbReference type="PANTHER" id="PTHR42756:SF1">
    <property type="entry name" value="TRANSCRIPTIONAL REPRESSOR OF EMRAB OPERON"/>
    <property type="match status" value="1"/>
</dbReference>
<dbReference type="SUPFAM" id="SSF46785">
    <property type="entry name" value="Winged helix' DNA-binding domain"/>
    <property type="match status" value="1"/>
</dbReference>
<evidence type="ECO:0000259" key="4">
    <source>
        <dbReference type="PROSITE" id="PS50995"/>
    </source>
</evidence>
<keyword evidence="3" id="KW-0804">Transcription</keyword>
<dbReference type="PROSITE" id="PS50995">
    <property type="entry name" value="HTH_MARR_2"/>
    <property type="match status" value="1"/>
</dbReference>
<dbReference type="EMBL" id="MKFT01000056">
    <property type="protein sequence ID" value="OHY89226.1"/>
    <property type="molecule type" value="Genomic_DNA"/>
</dbReference>
<dbReference type="Proteomes" id="UP000180133">
    <property type="component" value="Unassembled WGS sequence"/>
</dbReference>
<dbReference type="PRINTS" id="PR00598">
    <property type="entry name" value="HTHMARR"/>
</dbReference>
<keyword evidence="6" id="KW-1185">Reference proteome</keyword>
<dbReference type="SMART" id="SM00347">
    <property type="entry name" value="HTH_MARR"/>
    <property type="match status" value="1"/>
</dbReference>
<keyword evidence="1" id="KW-0805">Transcription regulation</keyword>
<dbReference type="Pfam" id="PF01047">
    <property type="entry name" value="MarR"/>
    <property type="match status" value="1"/>
</dbReference>
<protein>
    <submittedName>
        <fullName evidence="5">MarR family transcriptional regulator</fullName>
    </submittedName>
</protein>
<evidence type="ECO:0000256" key="2">
    <source>
        <dbReference type="ARBA" id="ARBA00023125"/>
    </source>
</evidence>
<evidence type="ECO:0000256" key="3">
    <source>
        <dbReference type="ARBA" id="ARBA00023163"/>
    </source>
</evidence>
<sequence>MNGDEFNFSEMVCFSLYSTANSMVREYRPELEELDLTYPQFLVMMSLWNKDAVYIKELTQQTYLDAATLTQVLKRLEKKGYIDRQKSEEDERAKVIVLTERGLALNGQASHILNGMECKLRLTKKEQLELTAICNKILGRLRSNR</sequence>
<dbReference type="InterPro" id="IPR000835">
    <property type="entry name" value="HTH_MarR-typ"/>
</dbReference>
<evidence type="ECO:0000256" key="1">
    <source>
        <dbReference type="ARBA" id="ARBA00023015"/>
    </source>
</evidence>
<dbReference type="InterPro" id="IPR036390">
    <property type="entry name" value="WH_DNA-bd_sf"/>
</dbReference>
<keyword evidence="2" id="KW-0238">DNA-binding</keyword>
<organism evidence="5 6">
    <name type="scientific">Vibrio rotiferianus</name>
    <dbReference type="NCBI Taxonomy" id="190895"/>
    <lineage>
        <taxon>Bacteria</taxon>
        <taxon>Pseudomonadati</taxon>
        <taxon>Pseudomonadota</taxon>
        <taxon>Gammaproteobacteria</taxon>
        <taxon>Vibrionales</taxon>
        <taxon>Vibrionaceae</taxon>
        <taxon>Vibrio</taxon>
    </lineage>
</organism>
<name>A0ABX3D3D0_9VIBR</name>
<proteinExistence type="predicted"/>
<evidence type="ECO:0000313" key="6">
    <source>
        <dbReference type="Proteomes" id="UP000180133"/>
    </source>
</evidence>
<dbReference type="PANTHER" id="PTHR42756">
    <property type="entry name" value="TRANSCRIPTIONAL REGULATOR, MARR"/>
    <property type="match status" value="1"/>
</dbReference>
<dbReference type="InterPro" id="IPR036388">
    <property type="entry name" value="WH-like_DNA-bd_sf"/>
</dbReference>
<comment type="caution">
    <text evidence="5">The sequence shown here is derived from an EMBL/GenBank/DDBJ whole genome shotgun (WGS) entry which is preliminary data.</text>
</comment>
<accession>A0ABX3D3D0</accession>
<gene>
    <name evidence="5" type="ORF">BI375_10365</name>
</gene>